<sequence>MRRTLPPLESLTTKVTKPFLEGKPPLISIRNAIFYRQHPGTSKPPDQDAPENPRLFPHLEFTLPSFSKRSEHWAIVSPSSVVRTTFLRTLRGENLAFPPTSRSYPYLATKEIKEKDPSLQFPANAIQYVGFDAERSGLGGNNLQGAYLSARYESRREETDFTLSDYLRGNTELNAAENLTYRPPSDLLERIIQDLKLQDLLGMPVSNLSNGQTRRARIAKALLSRPELLLLDGPFMGLDPLTAHYLSELLNGLAKKSDPRLILSCRPQDDLPEWITHVIYVDEKFWVTTLGGKGVVLANVRKEISNAGRLEQSREAINSAETTLGKEEEHSIGEPVIEMEGVQVKYGERCILGDWTQKDGKEGLWWNVRQGERWGIFGPNGSGKTTLLSLITSDHPQTYSAPVKLFQRSRLPSAGKPGISIFDLQSRMGHSSPEVHTFFPKNISVRRTLESAWADAPLAKPMLNYEADTHVNAYLKYFRDELDPRPPPQRKGRYAWKVPKDERLNQFDWADETNFGELNFSAQRVALFLRAIIRKPDLVILDEAFSGMDSIARDKCMLFLEYGESLKVKRIRRAYYIVPNDGTEDPVIVSGLEDRQALILISHSQHEVPGCVREYICLPEPGERSLPRVGKLDGPISKDPRRWKEIWGNV</sequence>
<evidence type="ECO:0000313" key="5">
    <source>
        <dbReference type="Proteomes" id="UP000799429"/>
    </source>
</evidence>
<comment type="caution">
    <text evidence="4">The sequence shown here is derived from an EMBL/GenBank/DDBJ whole genome shotgun (WGS) entry which is preliminary data.</text>
</comment>
<accession>A0A9P4VRC3</accession>
<protein>
    <submittedName>
        <fullName evidence="4">ABC transporter</fullName>
    </submittedName>
</protein>
<evidence type="ECO:0000256" key="2">
    <source>
        <dbReference type="ARBA" id="ARBA00022840"/>
    </source>
</evidence>
<dbReference type="Pfam" id="PF00005">
    <property type="entry name" value="ABC_tran"/>
    <property type="match status" value="2"/>
</dbReference>
<dbReference type="InterPro" id="IPR003439">
    <property type="entry name" value="ABC_transporter-like_ATP-bd"/>
</dbReference>
<keyword evidence="5" id="KW-1185">Reference proteome</keyword>
<proteinExistence type="predicted"/>
<reference evidence="4" key="1">
    <citation type="journal article" date="2020" name="Stud. Mycol.">
        <title>101 Dothideomycetes genomes: a test case for predicting lifestyles and emergence of pathogens.</title>
        <authorList>
            <person name="Haridas S."/>
            <person name="Albert R."/>
            <person name="Binder M."/>
            <person name="Bloem J."/>
            <person name="Labutti K."/>
            <person name="Salamov A."/>
            <person name="Andreopoulos B."/>
            <person name="Baker S."/>
            <person name="Barry K."/>
            <person name="Bills G."/>
            <person name="Bluhm B."/>
            <person name="Cannon C."/>
            <person name="Castanera R."/>
            <person name="Culley D."/>
            <person name="Daum C."/>
            <person name="Ezra D."/>
            <person name="Gonzalez J."/>
            <person name="Henrissat B."/>
            <person name="Kuo A."/>
            <person name="Liang C."/>
            <person name="Lipzen A."/>
            <person name="Lutzoni F."/>
            <person name="Magnuson J."/>
            <person name="Mondo S."/>
            <person name="Nolan M."/>
            <person name="Ohm R."/>
            <person name="Pangilinan J."/>
            <person name="Park H.-J."/>
            <person name="Ramirez L."/>
            <person name="Alfaro M."/>
            <person name="Sun H."/>
            <person name="Tritt A."/>
            <person name="Yoshinaga Y."/>
            <person name="Zwiers L.-H."/>
            <person name="Turgeon B."/>
            <person name="Goodwin S."/>
            <person name="Spatafora J."/>
            <person name="Crous P."/>
            <person name="Grigoriev I."/>
        </authorList>
    </citation>
    <scope>NUCLEOTIDE SEQUENCE</scope>
    <source>
        <strain evidence="4">CBS 101060</strain>
    </source>
</reference>
<keyword evidence="1" id="KW-0547">Nucleotide-binding</keyword>
<keyword evidence="2" id="KW-0067">ATP-binding</keyword>
<dbReference type="InterPro" id="IPR003593">
    <property type="entry name" value="AAA+_ATPase"/>
</dbReference>
<dbReference type="PANTHER" id="PTHR43514:SF4">
    <property type="entry name" value="ABC TRANSPORTER I FAMILY MEMBER 10"/>
    <property type="match status" value="1"/>
</dbReference>
<dbReference type="InterPro" id="IPR050334">
    <property type="entry name" value="Molybdenum_import_ModC"/>
</dbReference>
<organism evidence="4 5">
    <name type="scientific">Patellaria atrata CBS 101060</name>
    <dbReference type="NCBI Taxonomy" id="1346257"/>
    <lineage>
        <taxon>Eukaryota</taxon>
        <taxon>Fungi</taxon>
        <taxon>Dikarya</taxon>
        <taxon>Ascomycota</taxon>
        <taxon>Pezizomycotina</taxon>
        <taxon>Dothideomycetes</taxon>
        <taxon>Dothideomycetes incertae sedis</taxon>
        <taxon>Patellariales</taxon>
        <taxon>Patellariaceae</taxon>
        <taxon>Patellaria</taxon>
    </lineage>
</organism>
<feature type="domain" description="ABC transporter" evidence="3">
    <location>
        <begin position="61"/>
        <end position="308"/>
    </location>
</feature>
<name>A0A9P4VRC3_9PEZI</name>
<dbReference type="OrthoDB" id="10255969at2759"/>
<dbReference type="PANTHER" id="PTHR43514">
    <property type="entry name" value="ABC TRANSPORTER I FAMILY MEMBER 10"/>
    <property type="match status" value="1"/>
</dbReference>
<dbReference type="GO" id="GO:0005524">
    <property type="term" value="F:ATP binding"/>
    <property type="evidence" value="ECO:0007669"/>
    <property type="project" value="UniProtKB-KW"/>
</dbReference>
<dbReference type="SMART" id="SM00382">
    <property type="entry name" value="AAA"/>
    <property type="match status" value="2"/>
</dbReference>
<gene>
    <name evidence="4" type="ORF">M501DRAFT_1011487</name>
</gene>
<dbReference type="InterPro" id="IPR027417">
    <property type="entry name" value="P-loop_NTPase"/>
</dbReference>
<dbReference type="Gene3D" id="3.40.50.300">
    <property type="entry name" value="P-loop containing nucleotide triphosphate hydrolases"/>
    <property type="match status" value="2"/>
</dbReference>
<evidence type="ECO:0000259" key="3">
    <source>
        <dbReference type="PROSITE" id="PS50893"/>
    </source>
</evidence>
<dbReference type="Proteomes" id="UP000799429">
    <property type="component" value="Unassembled WGS sequence"/>
</dbReference>
<dbReference type="SUPFAM" id="SSF52540">
    <property type="entry name" value="P-loop containing nucleoside triphosphate hydrolases"/>
    <property type="match status" value="2"/>
</dbReference>
<dbReference type="GO" id="GO:0005739">
    <property type="term" value="C:mitochondrion"/>
    <property type="evidence" value="ECO:0007669"/>
    <property type="project" value="TreeGrafter"/>
</dbReference>
<evidence type="ECO:0000256" key="1">
    <source>
        <dbReference type="ARBA" id="ARBA00022741"/>
    </source>
</evidence>
<dbReference type="EMBL" id="MU006096">
    <property type="protein sequence ID" value="KAF2838707.1"/>
    <property type="molecule type" value="Genomic_DNA"/>
</dbReference>
<dbReference type="PROSITE" id="PS50893">
    <property type="entry name" value="ABC_TRANSPORTER_2"/>
    <property type="match status" value="2"/>
</dbReference>
<feature type="domain" description="ABC transporter" evidence="3">
    <location>
        <begin position="337"/>
        <end position="628"/>
    </location>
</feature>
<dbReference type="GO" id="GO:0016887">
    <property type="term" value="F:ATP hydrolysis activity"/>
    <property type="evidence" value="ECO:0007669"/>
    <property type="project" value="InterPro"/>
</dbReference>
<evidence type="ECO:0000313" key="4">
    <source>
        <dbReference type="EMBL" id="KAF2838707.1"/>
    </source>
</evidence>
<dbReference type="AlphaFoldDB" id="A0A9P4VRC3"/>